<evidence type="ECO:0000313" key="1">
    <source>
        <dbReference type="EMBL" id="MPC80709.1"/>
    </source>
</evidence>
<sequence>MGTATWNCRVYECGEASLRRAWRTWESKGFRFSEHRWRSAGVRLHNRYTGGAGAGGSCGALMCTTVPIRAGSGAVQGRVKVIPIRGVGDDGVGSGGAPLAVAPCQGRGQVSHDGDLEAYKEINSRDTFNRTSFSRLCYMSD</sequence>
<keyword evidence="2" id="KW-1185">Reference proteome</keyword>
<evidence type="ECO:0000313" key="2">
    <source>
        <dbReference type="Proteomes" id="UP000324222"/>
    </source>
</evidence>
<proteinExistence type="predicted"/>
<organism evidence="1 2">
    <name type="scientific">Portunus trituberculatus</name>
    <name type="common">Swimming crab</name>
    <name type="synonym">Neptunus trituberculatus</name>
    <dbReference type="NCBI Taxonomy" id="210409"/>
    <lineage>
        <taxon>Eukaryota</taxon>
        <taxon>Metazoa</taxon>
        <taxon>Ecdysozoa</taxon>
        <taxon>Arthropoda</taxon>
        <taxon>Crustacea</taxon>
        <taxon>Multicrustacea</taxon>
        <taxon>Malacostraca</taxon>
        <taxon>Eumalacostraca</taxon>
        <taxon>Eucarida</taxon>
        <taxon>Decapoda</taxon>
        <taxon>Pleocyemata</taxon>
        <taxon>Brachyura</taxon>
        <taxon>Eubrachyura</taxon>
        <taxon>Portunoidea</taxon>
        <taxon>Portunidae</taxon>
        <taxon>Portuninae</taxon>
        <taxon>Portunus</taxon>
    </lineage>
</organism>
<name>A0A5B7IFS9_PORTR</name>
<comment type="caution">
    <text evidence="1">The sequence shown here is derived from an EMBL/GenBank/DDBJ whole genome shotgun (WGS) entry which is preliminary data.</text>
</comment>
<accession>A0A5B7IFS9</accession>
<dbReference type="AlphaFoldDB" id="A0A5B7IFS9"/>
<dbReference type="Proteomes" id="UP000324222">
    <property type="component" value="Unassembled WGS sequence"/>
</dbReference>
<reference evidence="1 2" key="1">
    <citation type="submission" date="2019-05" db="EMBL/GenBank/DDBJ databases">
        <title>Another draft genome of Portunus trituberculatus and its Hox gene families provides insights of decapod evolution.</title>
        <authorList>
            <person name="Jeong J.-H."/>
            <person name="Song I."/>
            <person name="Kim S."/>
            <person name="Choi T."/>
            <person name="Kim D."/>
            <person name="Ryu S."/>
            <person name="Kim W."/>
        </authorList>
    </citation>
    <scope>NUCLEOTIDE SEQUENCE [LARGE SCALE GENOMIC DNA]</scope>
    <source>
        <tissue evidence="1">Muscle</tissue>
    </source>
</reference>
<protein>
    <submittedName>
        <fullName evidence="1">Uncharacterized protein</fullName>
    </submittedName>
</protein>
<dbReference type="EMBL" id="VSRR010054806">
    <property type="protein sequence ID" value="MPC80709.1"/>
    <property type="molecule type" value="Genomic_DNA"/>
</dbReference>
<gene>
    <name evidence="1" type="ORF">E2C01_075297</name>
</gene>